<comment type="caution">
    <text evidence="9">The sequence shown here is derived from an EMBL/GenBank/DDBJ whole genome shotgun (WGS) entry which is preliminary data.</text>
</comment>
<evidence type="ECO:0000256" key="2">
    <source>
        <dbReference type="ARBA" id="ARBA00004496"/>
    </source>
</evidence>
<evidence type="ECO:0000313" key="10">
    <source>
        <dbReference type="Proteomes" id="UP001152320"/>
    </source>
</evidence>
<dbReference type="AlphaFoldDB" id="A0A9Q1BML6"/>
<evidence type="ECO:0000259" key="7">
    <source>
        <dbReference type="Pfam" id="PF10189"/>
    </source>
</evidence>
<dbReference type="Pfam" id="PF10189">
    <property type="entry name" value="Ints3_N"/>
    <property type="match status" value="1"/>
</dbReference>
<feature type="region of interest" description="Disordered" evidence="6">
    <location>
        <begin position="1005"/>
        <end position="1059"/>
    </location>
</feature>
<accession>A0A9Q1BML6</accession>
<feature type="domain" description="Ints3-like C-terminal" evidence="8">
    <location>
        <begin position="606"/>
        <end position="993"/>
    </location>
</feature>
<dbReference type="PANTHER" id="PTHR13587:SF7">
    <property type="entry name" value="INTEGRATOR COMPLEX SUBUNIT 3"/>
    <property type="match status" value="1"/>
</dbReference>
<feature type="domain" description="Integrator complex subunit 3 N-terminal" evidence="7">
    <location>
        <begin position="104"/>
        <end position="509"/>
    </location>
</feature>
<evidence type="ECO:0000313" key="9">
    <source>
        <dbReference type="EMBL" id="KAJ8029467.1"/>
    </source>
</evidence>
<dbReference type="Pfam" id="PF24566">
    <property type="entry name" value="HEAT_Ints3_C"/>
    <property type="match status" value="1"/>
</dbReference>
<dbReference type="GO" id="GO:0005634">
    <property type="term" value="C:nucleus"/>
    <property type="evidence" value="ECO:0007669"/>
    <property type="project" value="UniProtKB-SubCell"/>
</dbReference>
<evidence type="ECO:0000256" key="5">
    <source>
        <dbReference type="ARBA" id="ARBA00023242"/>
    </source>
</evidence>
<gene>
    <name evidence="9" type="ORF">HOLleu_28867</name>
</gene>
<organism evidence="9 10">
    <name type="scientific">Holothuria leucospilota</name>
    <name type="common">Black long sea cucumber</name>
    <name type="synonym">Mertensiothuria leucospilota</name>
    <dbReference type="NCBI Taxonomy" id="206669"/>
    <lineage>
        <taxon>Eukaryota</taxon>
        <taxon>Metazoa</taxon>
        <taxon>Echinodermata</taxon>
        <taxon>Eleutherozoa</taxon>
        <taxon>Echinozoa</taxon>
        <taxon>Holothuroidea</taxon>
        <taxon>Aspidochirotacea</taxon>
        <taxon>Aspidochirotida</taxon>
        <taxon>Holothuriidae</taxon>
        <taxon>Holothuria</taxon>
    </lineage>
</organism>
<dbReference type="InterPro" id="IPR019333">
    <property type="entry name" value="INTS3_N"/>
</dbReference>
<evidence type="ECO:0000256" key="3">
    <source>
        <dbReference type="ARBA" id="ARBA00006130"/>
    </source>
</evidence>
<comment type="subcellular location">
    <subcellularLocation>
        <location evidence="2">Cytoplasm</location>
    </subcellularLocation>
    <subcellularLocation>
        <location evidence="1">Nucleus</location>
    </subcellularLocation>
</comment>
<sequence length="1059" mass="121253">MCVCIYLYSPLTVSVRKIFQVVISPGYGPFLGRIFPLLLTCIMASQNIDDAKKSKLYASSPLEGKDDVEEKMESGYEAYTKIVNGLSEREAHDALIGTVSRNMQQYEEITMGLMYIILTDSSLASKAYRDLTFISRDGLNLVWNRFSQMINERFSRMNETVKKQVLWFAKEMVKNSVTGVDNVISALVKQVAGGDVSPKNLWLAETLLDLLSENRAWLDKFPVLMAMVLYTYLRVIEDHASPMFANLRQKEVDFCIQLLRGKFMDCCKIGRDLIRLLQNVARIPEFEKLWRDMIHKPQSLSPQFTGIKQLLQQRTPPKYLACRLTPEIEKKIIFFTSKVKFGQQKRYQDWFQRQYLNTPESQSLRCDLIRYICCNIHPSNEILSSEIIQRWAVIGWLLTTCTSNVAASNAKLALFYDWLLFNPARGNIMDIEPGILVMHHSMRSHPAITATLLDFLCRIMPNFYPPFEPQIRQGVMSALRFILEKRVLSTLAPLLVNPKLDKELRAMIKENFSEFCQAEVKTPKDAIAPDSLEVEVNNLDSPTEKVLSPLDAAFSDDDDEERKISPTKPVDVFFKLTKEEEEIDVKPFLENLDGDIKEICQHLLNQKDADVEEQCETVENLCSVILRSEDFDSDVAEPLAQFLCGLYNNHLTGQMLPDEINTESMEDSLGKPLFVIFRNLSQGNEEGTCPIQLLTLACVLYEKHTNIGYSLLYFLYGSTRLRDENKLHVYEEVCKNTDSGDLISCLVKDFRACQEEDVNLLCFLVPPVYTHFAEITVPNTDLLETIVSCIDSTQLQTLICRIMQGDVQMFKKETLARVVEATLKWETFEQYCVWQLLSAHDIEVEHLLPVVSKLRYKDHPEAIASLLLMLKMERASPELLKPMLLRSFDNCDQFTTSLLSHWVVQDEQLLADIFKQMLLKSTSVAKRLRQRQNLKQQHPTPDQLLGHLNNLRLTAAIKQTMFFSQEALLQGLQHLQHSCSEAQKTKFSDMFELLDVIEDLSRTTRSRVAKRSPSYSSPKSKKQILADESTSESDQDDELVKPKGSKKRKKSTALGSDSD</sequence>
<evidence type="ECO:0000256" key="6">
    <source>
        <dbReference type="SAM" id="MobiDB-lite"/>
    </source>
</evidence>
<keyword evidence="10" id="KW-1185">Reference proteome</keyword>
<evidence type="ECO:0000259" key="8">
    <source>
        <dbReference type="Pfam" id="PF24566"/>
    </source>
</evidence>
<name>A0A9Q1BML6_HOLLE</name>
<dbReference type="PANTHER" id="PTHR13587">
    <property type="entry name" value="INTEGRATOR COMPLEX SUBUNIT 3"/>
    <property type="match status" value="1"/>
</dbReference>
<evidence type="ECO:0000256" key="4">
    <source>
        <dbReference type="ARBA" id="ARBA00022490"/>
    </source>
</evidence>
<dbReference type="GO" id="GO:0005737">
    <property type="term" value="C:cytoplasm"/>
    <property type="evidence" value="ECO:0007669"/>
    <property type="project" value="UniProtKB-SubCell"/>
</dbReference>
<evidence type="ECO:0000256" key="1">
    <source>
        <dbReference type="ARBA" id="ARBA00004123"/>
    </source>
</evidence>
<dbReference type="InterPro" id="IPR056518">
    <property type="entry name" value="HEAT_Ints3_C"/>
</dbReference>
<protein>
    <submittedName>
        <fullName evidence="9">Integrator complex subunit 3</fullName>
    </submittedName>
</protein>
<proteinExistence type="inferred from homology"/>
<dbReference type="Proteomes" id="UP001152320">
    <property type="component" value="Chromosome 14"/>
</dbReference>
<dbReference type="EMBL" id="JAIZAY010000014">
    <property type="protein sequence ID" value="KAJ8029467.1"/>
    <property type="molecule type" value="Genomic_DNA"/>
</dbReference>
<dbReference type="InterPro" id="IPR045334">
    <property type="entry name" value="INTS3"/>
</dbReference>
<comment type="similarity">
    <text evidence="3">Belongs to the Integrator subunit 3 family.</text>
</comment>
<keyword evidence="4" id="KW-0963">Cytoplasm</keyword>
<keyword evidence="5" id="KW-0539">Nucleus</keyword>
<reference evidence="9" key="1">
    <citation type="submission" date="2021-10" db="EMBL/GenBank/DDBJ databases">
        <title>Tropical sea cucumber genome reveals ecological adaptation and Cuvierian tubules defense mechanism.</title>
        <authorList>
            <person name="Chen T."/>
        </authorList>
    </citation>
    <scope>NUCLEOTIDE SEQUENCE</scope>
    <source>
        <strain evidence="9">Nanhai2018</strain>
        <tissue evidence="9">Muscle</tissue>
    </source>
</reference>
<dbReference type="OrthoDB" id="2021145at2759"/>